<dbReference type="PANTHER" id="PTHR11461:SF372">
    <property type="entry name" value="ACCESSORY GLAND PROTEIN ACP76A-RELATED"/>
    <property type="match status" value="1"/>
</dbReference>
<evidence type="ECO:0000256" key="1">
    <source>
        <dbReference type="RuleBase" id="RU000411"/>
    </source>
</evidence>
<dbReference type="GO" id="GO:0004867">
    <property type="term" value="F:serine-type endopeptidase inhibitor activity"/>
    <property type="evidence" value="ECO:0007669"/>
    <property type="project" value="InterPro"/>
</dbReference>
<keyword evidence="4" id="KW-1185">Reference proteome</keyword>
<dbReference type="CDD" id="cd00172">
    <property type="entry name" value="serpin"/>
    <property type="match status" value="1"/>
</dbReference>
<dbReference type="SMART" id="SM00093">
    <property type="entry name" value="SERPIN"/>
    <property type="match status" value="1"/>
</dbReference>
<proteinExistence type="inferred from homology"/>
<dbReference type="OMA" id="FQADWAI"/>
<dbReference type="SUPFAM" id="SSF56574">
    <property type="entry name" value="Serpins"/>
    <property type="match status" value="1"/>
</dbReference>
<dbReference type="PANTHER" id="PTHR11461">
    <property type="entry name" value="SERINE PROTEASE INHIBITOR, SERPIN"/>
    <property type="match status" value="1"/>
</dbReference>
<dbReference type="Gene3D" id="2.30.39.10">
    <property type="entry name" value="Alpha-1-antitrypsin, domain 1"/>
    <property type="match status" value="1"/>
</dbReference>
<name>A0A0C2J1R2_THEKT</name>
<dbReference type="InterPro" id="IPR036186">
    <property type="entry name" value="Serpin_sf"/>
</dbReference>
<evidence type="ECO:0000259" key="2">
    <source>
        <dbReference type="SMART" id="SM00093"/>
    </source>
</evidence>
<reference evidence="3 4" key="1">
    <citation type="journal article" date="2014" name="Genome Biol. Evol.">
        <title>The genome of the myxosporean Thelohanellus kitauei shows adaptations to nutrient acquisition within its fish host.</title>
        <authorList>
            <person name="Yang Y."/>
            <person name="Xiong J."/>
            <person name="Zhou Z."/>
            <person name="Huo F."/>
            <person name="Miao W."/>
            <person name="Ran C."/>
            <person name="Liu Y."/>
            <person name="Zhang J."/>
            <person name="Feng J."/>
            <person name="Wang M."/>
            <person name="Wang M."/>
            <person name="Wang L."/>
            <person name="Yao B."/>
        </authorList>
    </citation>
    <scope>NUCLEOTIDE SEQUENCE [LARGE SCALE GENOMIC DNA]</scope>
    <source>
        <strain evidence="3">Wuqing</strain>
    </source>
</reference>
<accession>A0A0C2J1R2</accession>
<evidence type="ECO:0000313" key="4">
    <source>
        <dbReference type="Proteomes" id="UP000031668"/>
    </source>
</evidence>
<dbReference type="InterPro" id="IPR000215">
    <property type="entry name" value="Serpin_fam"/>
</dbReference>
<dbReference type="GO" id="GO:0005615">
    <property type="term" value="C:extracellular space"/>
    <property type="evidence" value="ECO:0007669"/>
    <property type="project" value="InterPro"/>
</dbReference>
<dbReference type="Pfam" id="PF00079">
    <property type="entry name" value="Serpin"/>
    <property type="match status" value="1"/>
</dbReference>
<dbReference type="AlphaFoldDB" id="A0A0C2J1R2"/>
<sequence>MSFKSVNSFTSNIFNQLSNSEYQNQNIAFSGLNMYILLAAVNAGLKGKCYDQLSQFLEEDFDELYETFNWKNSKTASKWISLRGNAEKILTMQSSLFTPFSLFGNYPRIAPLLFDLTTININDPNSTICSTKINRWIRNRWGGSNGMTFGESDIRKNRLIFISTFEFQADWAINFNDYQTRSAKFFQNKSRVINVEMMYEKGYNYVYDESDNNFRILFKRMAHRDLYSVIVLPKPPYMIQEILKNLDMNQIYTYFEQSELKYVCFKLPKFQIYGQNEIIGTLKHFGITDIFDSYERNFGRMTYEQVVVGNITQFSKFIINEGGVRSAPTKKAFVDESIVNIYQFHVKKPFLYILFSFSDNLVYITAIVRHPTSI</sequence>
<dbReference type="Gene3D" id="3.30.497.10">
    <property type="entry name" value="Antithrombin, subunit I, domain 2"/>
    <property type="match status" value="1"/>
</dbReference>
<dbReference type="Proteomes" id="UP000031668">
    <property type="component" value="Unassembled WGS sequence"/>
</dbReference>
<feature type="domain" description="Serpin" evidence="2">
    <location>
        <begin position="11"/>
        <end position="371"/>
    </location>
</feature>
<dbReference type="InterPro" id="IPR042185">
    <property type="entry name" value="Serpin_sf_2"/>
</dbReference>
<organism evidence="3 4">
    <name type="scientific">Thelohanellus kitauei</name>
    <name type="common">Myxosporean</name>
    <dbReference type="NCBI Taxonomy" id="669202"/>
    <lineage>
        <taxon>Eukaryota</taxon>
        <taxon>Metazoa</taxon>
        <taxon>Cnidaria</taxon>
        <taxon>Myxozoa</taxon>
        <taxon>Myxosporea</taxon>
        <taxon>Bivalvulida</taxon>
        <taxon>Platysporina</taxon>
        <taxon>Myxobolidae</taxon>
        <taxon>Thelohanellus</taxon>
    </lineage>
</organism>
<comment type="caution">
    <text evidence="3">The sequence shown here is derived from an EMBL/GenBank/DDBJ whole genome shotgun (WGS) entry which is preliminary data.</text>
</comment>
<dbReference type="EMBL" id="JWZT01004803">
    <property type="protein sequence ID" value="KII63032.1"/>
    <property type="molecule type" value="Genomic_DNA"/>
</dbReference>
<comment type="similarity">
    <text evidence="1">Belongs to the serpin family.</text>
</comment>
<dbReference type="OrthoDB" id="5966977at2759"/>
<dbReference type="InterPro" id="IPR023796">
    <property type="entry name" value="Serpin_dom"/>
</dbReference>
<dbReference type="InterPro" id="IPR042178">
    <property type="entry name" value="Serpin_sf_1"/>
</dbReference>
<gene>
    <name evidence="3" type="ORF">RF11_15479</name>
</gene>
<protein>
    <submittedName>
        <fullName evidence="3">Leukocyte elastase inhibitor</fullName>
    </submittedName>
</protein>
<evidence type="ECO:0000313" key="3">
    <source>
        <dbReference type="EMBL" id="KII63032.1"/>
    </source>
</evidence>